<proteinExistence type="predicted"/>
<reference evidence="4" key="2">
    <citation type="submission" date="2019-09" db="UniProtKB">
        <authorList>
            <consortium name="WormBaseParasite"/>
        </authorList>
    </citation>
    <scope>IDENTIFICATION</scope>
</reference>
<name>A0A183GEX9_HELPZ</name>
<dbReference type="Proteomes" id="UP000050761">
    <property type="component" value="Unassembled WGS sequence"/>
</dbReference>
<dbReference type="WBParaSite" id="HPBE_0002092201-mRNA-1">
    <property type="protein sequence ID" value="HPBE_0002092201-mRNA-1"/>
    <property type="gene ID" value="HPBE_0002092201"/>
</dbReference>
<accession>A0A3P8FJY7</accession>
<dbReference type="AlphaFoldDB" id="A0A183GEX9"/>
<protein>
    <submittedName>
        <fullName evidence="4">Nucleotide exchange factor GrpE</fullName>
    </submittedName>
</protein>
<evidence type="ECO:0000256" key="1">
    <source>
        <dbReference type="SAM" id="MobiDB-lite"/>
    </source>
</evidence>
<feature type="region of interest" description="Disordered" evidence="1">
    <location>
        <begin position="1"/>
        <end position="27"/>
    </location>
</feature>
<evidence type="ECO:0000313" key="2">
    <source>
        <dbReference type="EMBL" id="VDP22483.1"/>
    </source>
</evidence>
<organism evidence="3 4">
    <name type="scientific">Heligmosomoides polygyrus</name>
    <name type="common">Parasitic roundworm</name>
    <dbReference type="NCBI Taxonomy" id="6339"/>
    <lineage>
        <taxon>Eukaryota</taxon>
        <taxon>Metazoa</taxon>
        <taxon>Ecdysozoa</taxon>
        <taxon>Nematoda</taxon>
        <taxon>Chromadorea</taxon>
        <taxon>Rhabditida</taxon>
        <taxon>Rhabditina</taxon>
        <taxon>Rhabditomorpha</taxon>
        <taxon>Strongyloidea</taxon>
        <taxon>Heligmosomidae</taxon>
        <taxon>Heligmosomoides</taxon>
    </lineage>
</organism>
<accession>A0A183GEX9</accession>
<gene>
    <name evidence="2" type="ORF">HPBE_LOCUS20921</name>
</gene>
<sequence length="90" mass="10132">MSNDSLAPEELDAMQLDETRTESGLENEMQVEELRREVDNLHGASKDSTASKGKGFSGLDFDAIDPRFLLEHAIRRVREQSEGTTFVGYR</sequence>
<dbReference type="OrthoDB" id="5837934at2759"/>
<dbReference type="EMBL" id="UZAH01032548">
    <property type="protein sequence ID" value="VDP22483.1"/>
    <property type="molecule type" value="Genomic_DNA"/>
</dbReference>
<reference evidence="2 3" key="1">
    <citation type="submission" date="2018-11" db="EMBL/GenBank/DDBJ databases">
        <authorList>
            <consortium name="Pathogen Informatics"/>
        </authorList>
    </citation>
    <scope>NUCLEOTIDE SEQUENCE [LARGE SCALE GENOMIC DNA]</scope>
</reference>
<evidence type="ECO:0000313" key="4">
    <source>
        <dbReference type="WBParaSite" id="HPBE_0002092201-mRNA-1"/>
    </source>
</evidence>
<evidence type="ECO:0000313" key="3">
    <source>
        <dbReference type="Proteomes" id="UP000050761"/>
    </source>
</evidence>
<keyword evidence="3" id="KW-1185">Reference proteome</keyword>